<feature type="signal peptide" evidence="2">
    <location>
        <begin position="1"/>
        <end position="29"/>
    </location>
</feature>
<dbReference type="InterPro" id="IPR028082">
    <property type="entry name" value="Peripla_BP_I"/>
</dbReference>
<dbReference type="EMBL" id="JAHHQF010000037">
    <property type="protein sequence ID" value="MBT9281210.1"/>
    <property type="molecule type" value="Genomic_DNA"/>
</dbReference>
<dbReference type="CDD" id="cd06325">
    <property type="entry name" value="PBP1_ABC_unchar_transporter"/>
    <property type="match status" value="1"/>
</dbReference>
<dbReference type="Pfam" id="PF04392">
    <property type="entry name" value="ABC_sub_bind"/>
    <property type="match status" value="1"/>
</dbReference>
<dbReference type="InterPro" id="IPR007487">
    <property type="entry name" value="ABC_transpt-TYRBP-like"/>
</dbReference>
<proteinExistence type="predicted"/>
<sequence length="357" mass="36751">MSRVRWMMWVKRAAAGAALFVLLGLVACGRPTGGAGEAGSGASAPAEAPAAPGPASGEKPSGAKAIGITQIVEHPSLDAIREGILEGLAEAGYVEGKTLQVDYENAQGDRSIATAIAEKFAASPLDLVIAITTPSAQAVKEAVTDKPIVFAAVTDPVAAGLVEALDRPGERITGSSDQTPVDLELDLIRKVLPDARTIGIVYHSGEVNAEAQLRAAEAAARDRGLAIEKRGVTAAAEVPQAVASIARRVDAFLILNDNLVVSAADAYLDAAGEARKPVFASDPDTVAKGAVATYGIDQRALGRRTGEIAARILGGTPPSAIPVLVVRDTELVVNRRALERLGIVLPAALEAEVKVAY</sequence>
<evidence type="ECO:0000256" key="1">
    <source>
        <dbReference type="SAM" id="MobiDB-lite"/>
    </source>
</evidence>
<evidence type="ECO:0000313" key="4">
    <source>
        <dbReference type="Proteomes" id="UP000748108"/>
    </source>
</evidence>
<feature type="region of interest" description="Disordered" evidence="1">
    <location>
        <begin position="34"/>
        <end position="62"/>
    </location>
</feature>
<dbReference type="Proteomes" id="UP000748108">
    <property type="component" value="Unassembled WGS sequence"/>
</dbReference>
<evidence type="ECO:0000313" key="3">
    <source>
        <dbReference type="EMBL" id="MBT9281210.1"/>
    </source>
</evidence>
<feature type="compositionally biased region" description="Low complexity" evidence="1">
    <location>
        <begin position="40"/>
        <end position="62"/>
    </location>
</feature>
<gene>
    <name evidence="3" type="ORF">KM312_00845</name>
</gene>
<keyword evidence="2" id="KW-0732">Signal</keyword>
<dbReference type="PANTHER" id="PTHR35271:SF1">
    <property type="entry name" value="ABC TRANSPORTER, SUBSTRATE-BINDING LIPOPROTEIN"/>
    <property type="match status" value="1"/>
</dbReference>
<feature type="chain" id="PRO_5038005090" evidence="2">
    <location>
        <begin position="30"/>
        <end position="357"/>
    </location>
</feature>
<comment type="caution">
    <text evidence="3">The sequence shown here is derived from an EMBL/GenBank/DDBJ whole genome shotgun (WGS) entry which is preliminary data.</text>
</comment>
<name>A0A947CUY4_HYDSH</name>
<dbReference type="SUPFAM" id="SSF53822">
    <property type="entry name" value="Periplasmic binding protein-like I"/>
    <property type="match status" value="1"/>
</dbReference>
<dbReference type="AlphaFoldDB" id="A0A947CUY4"/>
<accession>A0A947CUY4</accession>
<protein>
    <submittedName>
        <fullName evidence="3">ABC transporter substrate-binding protein</fullName>
    </submittedName>
</protein>
<dbReference type="PANTHER" id="PTHR35271">
    <property type="entry name" value="ABC TRANSPORTER, SUBSTRATE-BINDING LIPOPROTEIN-RELATED"/>
    <property type="match status" value="1"/>
</dbReference>
<organism evidence="3 4">
    <name type="scientific">Hydrogenibacillus schlegelii</name>
    <name type="common">Bacillus schlegelii</name>
    <dbReference type="NCBI Taxonomy" id="1484"/>
    <lineage>
        <taxon>Bacteria</taxon>
        <taxon>Bacillati</taxon>
        <taxon>Bacillota</taxon>
        <taxon>Bacilli</taxon>
        <taxon>Bacillales</taxon>
        <taxon>Bacillales Family X. Incertae Sedis</taxon>
        <taxon>Hydrogenibacillus</taxon>
    </lineage>
</organism>
<dbReference type="Gene3D" id="3.40.50.2300">
    <property type="match status" value="2"/>
</dbReference>
<dbReference type="PROSITE" id="PS51257">
    <property type="entry name" value="PROKAR_LIPOPROTEIN"/>
    <property type="match status" value="1"/>
</dbReference>
<evidence type="ECO:0000256" key="2">
    <source>
        <dbReference type="SAM" id="SignalP"/>
    </source>
</evidence>
<reference evidence="3" key="1">
    <citation type="journal article" date="2021" name="Microbiology">
        <title>Metagenomic Analysis of the Microbial Community in the Underground Coal Fire Area (Kemerovo Region, Russia) Revealed Predominance of Thermophilic Members of the Phyla Deinococcus-thermus, Aquificae, and Firmicutes.</title>
        <authorList>
            <person name="Kadnikov V."/>
            <person name="Mardanov A.V."/>
            <person name="Beletsky A.V."/>
            <person name="Karnachuk O.V."/>
            <person name="Ravin N.V."/>
        </authorList>
    </citation>
    <scope>NUCLEOTIDE SEQUENCE</scope>
    <source>
        <strain evidence="3">RBS10-49</strain>
    </source>
</reference>